<dbReference type="GeneID" id="103110463"/>
<evidence type="ECO:0000256" key="2">
    <source>
        <dbReference type="ARBA" id="ARBA00022475"/>
    </source>
</evidence>
<dbReference type="PROSITE" id="PS00237">
    <property type="entry name" value="G_PROTEIN_RECEP_F1_1"/>
    <property type="match status" value="1"/>
</dbReference>
<evidence type="ECO:0000256" key="1">
    <source>
        <dbReference type="ARBA" id="ARBA00004651"/>
    </source>
</evidence>
<keyword evidence="5 10" id="KW-0297">G-protein coupled receptor</keyword>
<dbReference type="PANTHER" id="PTHR11334">
    <property type="entry name" value="MAS-RELATED G-PROTEIN COUPLED RECEPTOR"/>
    <property type="match status" value="1"/>
</dbReference>
<dbReference type="InParanoid" id="A0A1S2ZI30"/>
<evidence type="ECO:0000256" key="5">
    <source>
        <dbReference type="ARBA" id="ARBA00023040"/>
    </source>
</evidence>
<dbReference type="PRINTS" id="PR00237">
    <property type="entry name" value="GPCRRHODOPSN"/>
</dbReference>
<dbReference type="InterPro" id="IPR017452">
    <property type="entry name" value="GPCR_Rhodpsn_7TM"/>
</dbReference>
<feature type="transmembrane region" description="Helical" evidence="11">
    <location>
        <begin position="42"/>
        <end position="63"/>
    </location>
</feature>
<dbReference type="PROSITE" id="PS50262">
    <property type="entry name" value="G_PROTEIN_RECEP_F1_2"/>
    <property type="match status" value="1"/>
</dbReference>
<dbReference type="FunFam" id="1.20.1070.10:FF:000193">
    <property type="entry name" value="Mas-related G-protein coupled receptor member E"/>
    <property type="match status" value="1"/>
</dbReference>
<keyword evidence="4 11" id="KW-1133">Transmembrane helix</keyword>
<keyword evidence="3 10" id="KW-0812">Transmembrane</keyword>
<feature type="transmembrane region" description="Helical" evidence="11">
    <location>
        <begin position="225"/>
        <end position="246"/>
    </location>
</feature>
<comment type="subcellular location">
    <subcellularLocation>
        <location evidence="1">Cell membrane</location>
        <topology evidence="1">Multi-pass membrane protein</topology>
    </subcellularLocation>
</comment>
<evidence type="ECO:0000313" key="13">
    <source>
        <dbReference type="Proteomes" id="UP001652624"/>
    </source>
</evidence>
<evidence type="ECO:0000256" key="6">
    <source>
        <dbReference type="ARBA" id="ARBA00023136"/>
    </source>
</evidence>
<keyword evidence="7 10" id="KW-0675">Receptor</keyword>
<sequence length="305" mass="34695">MGYSLPDFRNGTESLEEANATGNGTHSKDRHQSFSSFENTIFLVYVVISLLGLVGNGIVIWLLGFRIKKNPFSVYILNLAYADFIFSFCNCIFYTLHLLAYKVFVLTALLAAVIRSSFLVDLCLLIAISTERCVAVLCPLWYRCHRPKHLSSILCALIWGLAFCMAILLYLVTYLELLSINKVYLVYYIICLLTFLVLCVSSLTLLMHVQCGSRRRQTTRLYKTILLNVLTFLLLGLPFGIGLLTYSLLPEEALYRPFVARISILFSILNSLVNPVIYFFVGRHRQTPGWKPLREVLWSALTDDT</sequence>
<protein>
    <submittedName>
        <fullName evidence="14">Mas-related G-protein coupled receptor member X1-like</fullName>
    </submittedName>
</protein>
<dbReference type="InterPro" id="IPR000276">
    <property type="entry name" value="GPCR_Rhodpsn"/>
</dbReference>
<dbReference type="CDD" id="cd14973">
    <property type="entry name" value="7tmA_Mrgpr"/>
    <property type="match status" value="1"/>
</dbReference>
<evidence type="ECO:0000256" key="3">
    <source>
        <dbReference type="ARBA" id="ARBA00022692"/>
    </source>
</evidence>
<dbReference type="eggNOG" id="ENOG502RTWA">
    <property type="taxonomic scope" value="Eukaryota"/>
</dbReference>
<dbReference type="InterPro" id="IPR026234">
    <property type="entry name" value="MRGPCRFAMILY"/>
</dbReference>
<dbReference type="RefSeq" id="XP_007519690.1">
    <property type="nucleotide sequence ID" value="XM_007519628.1"/>
</dbReference>
<keyword evidence="8 10" id="KW-0807">Transducer</keyword>
<dbReference type="Pfam" id="PF00001">
    <property type="entry name" value="7tm_1"/>
    <property type="match status" value="1"/>
</dbReference>
<dbReference type="PANTHER" id="PTHR11334:SF29">
    <property type="entry name" value="MAS-RELATED G-PROTEIN COUPLED RECEPTOR MEMBER X2"/>
    <property type="match status" value="1"/>
</dbReference>
<keyword evidence="6 11" id="KW-0472">Membrane</keyword>
<evidence type="ECO:0000256" key="7">
    <source>
        <dbReference type="ARBA" id="ARBA00023170"/>
    </source>
</evidence>
<feature type="transmembrane region" description="Helical" evidence="11">
    <location>
        <begin position="103"/>
        <end position="128"/>
    </location>
</feature>
<keyword evidence="13" id="KW-1185">Reference proteome</keyword>
<dbReference type="Gene3D" id="1.20.1070.10">
    <property type="entry name" value="Rhodopsin 7-helix transmembrane proteins"/>
    <property type="match status" value="1"/>
</dbReference>
<dbReference type="Proteomes" id="UP001652624">
    <property type="component" value="Chromosome 17"/>
</dbReference>
<evidence type="ECO:0000256" key="11">
    <source>
        <dbReference type="SAM" id="Phobius"/>
    </source>
</evidence>
<name>A0A1S2ZI30_ERIEU</name>
<feature type="transmembrane region" description="Helical" evidence="11">
    <location>
        <begin position="258"/>
        <end position="281"/>
    </location>
</feature>
<feature type="transmembrane region" description="Helical" evidence="11">
    <location>
        <begin position="149"/>
        <end position="172"/>
    </location>
</feature>
<gene>
    <name evidence="14" type="primary">LOC103110463</name>
</gene>
<evidence type="ECO:0000256" key="9">
    <source>
        <dbReference type="ARBA" id="ARBA00061394"/>
    </source>
</evidence>
<evidence type="ECO:0000256" key="8">
    <source>
        <dbReference type="ARBA" id="ARBA00023224"/>
    </source>
</evidence>
<keyword evidence="2" id="KW-1003">Cell membrane</keyword>
<dbReference type="OrthoDB" id="9666267at2759"/>
<dbReference type="GO" id="GO:0004930">
    <property type="term" value="F:G protein-coupled receptor activity"/>
    <property type="evidence" value="ECO:0007669"/>
    <property type="project" value="UniProtKB-KW"/>
</dbReference>
<feature type="domain" description="G-protein coupled receptors family 1 profile" evidence="12">
    <location>
        <begin position="55"/>
        <end position="278"/>
    </location>
</feature>
<evidence type="ECO:0000256" key="10">
    <source>
        <dbReference type="RuleBase" id="RU000688"/>
    </source>
</evidence>
<proteinExistence type="inferred from homology"/>
<dbReference type="PRINTS" id="PR02108">
    <property type="entry name" value="MRGPCRFAMILY"/>
</dbReference>
<accession>A0A1S2ZI30</accession>
<feature type="transmembrane region" description="Helical" evidence="11">
    <location>
        <begin position="75"/>
        <end position="97"/>
    </location>
</feature>
<feature type="transmembrane region" description="Helical" evidence="11">
    <location>
        <begin position="184"/>
        <end position="205"/>
    </location>
</feature>
<dbReference type="SUPFAM" id="SSF81321">
    <property type="entry name" value="Family A G protein-coupled receptor-like"/>
    <property type="match status" value="1"/>
</dbReference>
<evidence type="ECO:0000313" key="14">
    <source>
        <dbReference type="RefSeq" id="XP_007519690.1"/>
    </source>
</evidence>
<dbReference type="GO" id="GO:0005886">
    <property type="term" value="C:plasma membrane"/>
    <property type="evidence" value="ECO:0007669"/>
    <property type="project" value="UniProtKB-SubCell"/>
</dbReference>
<reference evidence="14" key="1">
    <citation type="submission" date="2025-08" db="UniProtKB">
        <authorList>
            <consortium name="RefSeq"/>
        </authorList>
    </citation>
    <scope>IDENTIFICATION</scope>
</reference>
<evidence type="ECO:0000256" key="4">
    <source>
        <dbReference type="ARBA" id="ARBA00022989"/>
    </source>
</evidence>
<evidence type="ECO:0000259" key="12">
    <source>
        <dbReference type="PROSITE" id="PS50262"/>
    </source>
</evidence>
<comment type="similarity">
    <text evidence="9">Belongs to the G-protein coupled receptor 1 family. Mas subfamily.</text>
</comment>
<organism evidence="13 14">
    <name type="scientific">Erinaceus europaeus</name>
    <name type="common">Western European hedgehog</name>
    <dbReference type="NCBI Taxonomy" id="9365"/>
    <lineage>
        <taxon>Eukaryota</taxon>
        <taxon>Metazoa</taxon>
        <taxon>Chordata</taxon>
        <taxon>Craniata</taxon>
        <taxon>Vertebrata</taxon>
        <taxon>Euteleostomi</taxon>
        <taxon>Mammalia</taxon>
        <taxon>Eutheria</taxon>
        <taxon>Laurasiatheria</taxon>
        <taxon>Eulipotyphla</taxon>
        <taxon>Erinaceidae</taxon>
        <taxon>Erinaceinae</taxon>
        <taxon>Erinaceus</taxon>
    </lineage>
</organism>
<dbReference type="AlphaFoldDB" id="A0A1S2ZI30"/>